<comment type="similarity">
    <text evidence="1">Belongs to the DDI1 family.</text>
</comment>
<evidence type="ECO:0000256" key="1">
    <source>
        <dbReference type="ARBA" id="ARBA00009136"/>
    </source>
</evidence>
<protein>
    <recommendedName>
        <fullName evidence="8">Peptidase A2 domain-containing protein</fullName>
    </recommendedName>
</protein>
<dbReference type="HOGENOM" id="CLU_600297_0_0_1"/>
<dbReference type="PhylomeDB" id="E9HYP6"/>
<dbReference type="Pfam" id="PF08284">
    <property type="entry name" value="RVP_2"/>
    <property type="match status" value="1"/>
</dbReference>
<organism evidence="6 7">
    <name type="scientific">Daphnia pulex</name>
    <name type="common">Water flea</name>
    <dbReference type="NCBI Taxonomy" id="6669"/>
    <lineage>
        <taxon>Eukaryota</taxon>
        <taxon>Metazoa</taxon>
        <taxon>Ecdysozoa</taxon>
        <taxon>Arthropoda</taxon>
        <taxon>Crustacea</taxon>
        <taxon>Branchiopoda</taxon>
        <taxon>Diplostraca</taxon>
        <taxon>Cladocera</taxon>
        <taxon>Anomopoda</taxon>
        <taxon>Daphniidae</taxon>
        <taxon>Daphnia</taxon>
    </lineage>
</organism>
<evidence type="ECO:0000313" key="6">
    <source>
        <dbReference type="EMBL" id="EFX63134.1"/>
    </source>
</evidence>
<sequence>MYLTEYNNCVRNPGEPIRDYACRLQKLFAFAYPAKEGKTLDHEIREQLIMDKFFGGLKSNLRERMSFNEYKTFDGLIKATEHCAAVLNEAKLERRNVEFINAVSSNPNSQALNETKSEIEAIKIDMKANQKLLSDLMLQARETTKIINQVARAQTQPAVGPQQSLPARPHQGHQGPSNNNQNQQNQMGGGILTGETGIAYIVSRPLTAQRDAGLDRVALGASNVGGKVTLRANALNITVILLRGKLSPTVCNVGQNGGPCPKKPPKYVNEVKESRKHKAPRLNLQIGEEKFRALLDSGAGRSLISTEIFRKLKKGIRNFVAEAPVNLYGVDNTQLNTRGIVTLEIFILGDNLLQDFIVVDSISEDCILGLDALYEHKFVIDGSEKRIYRVKTTTPDFLPTIMTGKKITIKPFSATVVESEGGGGQLPPNLACYLNRGPGLQSGVRLDPFITKSDNGTVFSVAVVNETNKPITLSKYQQFASDYARSGSYVNNPIFKQEKRYVCLQDRGIR</sequence>
<accession>E9HYP6</accession>
<evidence type="ECO:0008006" key="8">
    <source>
        <dbReference type="Google" id="ProtNLM"/>
    </source>
</evidence>
<dbReference type="PANTHER" id="PTHR12917">
    <property type="entry name" value="ASPARTYL PROTEASE DDI-RELATED"/>
    <property type="match status" value="1"/>
</dbReference>
<name>E9HYP6_DAPPU</name>
<evidence type="ECO:0000256" key="5">
    <source>
        <dbReference type="SAM" id="MobiDB-lite"/>
    </source>
</evidence>
<keyword evidence="7" id="KW-1185">Reference proteome</keyword>
<dbReference type="eggNOG" id="ENOG502TB6Z">
    <property type="taxonomic scope" value="Eukaryota"/>
</dbReference>
<dbReference type="OrthoDB" id="8057740at2759"/>
<dbReference type="Gene3D" id="2.40.70.10">
    <property type="entry name" value="Acid Proteases"/>
    <property type="match status" value="1"/>
</dbReference>
<feature type="compositionally biased region" description="Low complexity" evidence="5">
    <location>
        <begin position="172"/>
        <end position="186"/>
    </location>
</feature>
<dbReference type="GO" id="GO:0006508">
    <property type="term" value="P:proteolysis"/>
    <property type="evidence" value="ECO:0007669"/>
    <property type="project" value="UniProtKB-KW"/>
</dbReference>
<dbReference type="Proteomes" id="UP000000305">
    <property type="component" value="Unassembled WGS sequence"/>
</dbReference>
<evidence type="ECO:0000313" key="7">
    <source>
        <dbReference type="Proteomes" id="UP000000305"/>
    </source>
</evidence>
<dbReference type="PANTHER" id="PTHR12917:SF1">
    <property type="entry name" value="AT13091P"/>
    <property type="match status" value="1"/>
</dbReference>
<evidence type="ECO:0000256" key="4">
    <source>
        <dbReference type="ARBA" id="ARBA00022801"/>
    </source>
</evidence>
<evidence type="ECO:0000256" key="2">
    <source>
        <dbReference type="ARBA" id="ARBA00022670"/>
    </source>
</evidence>
<dbReference type="AlphaFoldDB" id="E9HYP6"/>
<dbReference type="InParanoid" id="E9HYP6"/>
<keyword evidence="4" id="KW-0378">Hydrolase</keyword>
<gene>
    <name evidence="6" type="ORF">DAPPUDRAFT_119501</name>
</gene>
<keyword evidence="3" id="KW-0064">Aspartyl protease</keyword>
<dbReference type="EMBL" id="GL733198">
    <property type="protein sequence ID" value="EFX63134.1"/>
    <property type="molecule type" value="Genomic_DNA"/>
</dbReference>
<dbReference type="CDD" id="cd00303">
    <property type="entry name" value="retropepsin_like"/>
    <property type="match status" value="1"/>
</dbReference>
<feature type="compositionally biased region" description="Polar residues" evidence="5">
    <location>
        <begin position="153"/>
        <end position="165"/>
    </location>
</feature>
<dbReference type="InterPro" id="IPR021109">
    <property type="entry name" value="Peptidase_aspartic_dom_sf"/>
</dbReference>
<dbReference type="KEGG" id="dpx:DAPPUDRAFT_119501"/>
<reference evidence="6 7" key="1">
    <citation type="journal article" date="2011" name="Science">
        <title>The ecoresponsive genome of Daphnia pulex.</title>
        <authorList>
            <person name="Colbourne J.K."/>
            <person name="Pfrender M.E."/>
            <person name="Gilbert D."/>
            <person name="Thomas W.K."/>
            <person name="Tucker A."/>
            <person name="Oakley T.H."/>
            <person name="Tokishita S."/>
            <person name="Aerts A."/>
            <person name="Arnold G.J."/>
            <person name="Basu M.K."/>
            <person name="Bauer D.J."/>
            <person name="Caceres C.E."/>
            <person name="Carmel L."/>
            <person name="Casola C."/>
            <person name="Choi J.H."/>
            <person name="Detter J.C."/>
            <person name="Dong Q."/>
            <person name="Dusheyko S."/>
            <person name="Eads B.D."/>
            <person name="Frohlich T."/>
            <person name="Geiler-Samerotte K.A."/>
            <person name="Gerlach D."/>
            <person name="Hatcher P."/>
            <person name="Jogdeo S."/>
            <person name="Krijgsveld J."/>
            <person name="Kriventseva E.V."/>
            <person name="Kultz D."/>
            <person name="Laforsch C."/>
            <person name="Lindquist E."/>
            <person name="Lopez J."/>
            <person name="Manak J.R."/>
            <person name="Muller J."/>
            <person name="Pangilinan J."/>
            <person name="Patwardhan R.P."/>
            <person name="Pitluck S."/>
            <person name="Pritham E.J."/>
            <person name="Rechtsteiner A."/>
            <person name="Rho M."/>
            <person name="Rogozin I.B."/>
            <person name="Sakarya O."/>
            <person name="Salamov A."/>
            <person name="Schaack S."/>
            <person name="Shapiro H."/>
            <person name="Shiga Y."/>
            <person name="Skalitzky C."/>
            <person name="Smith Z."/>
            <person name="Souvorov A."/>
            <person name="Sung W."/>
            <person name="Tang Z."/>
            <person name="Tsuchiya D."/>
            <person name="Tu H."/>
            <person name="Vos H."/>
            <person name="Wang M."/>
            <person name="Wolf Y.I."/>
            <person name="Yamagata H."/>
            <person name="Yamada T."/>
            <person name="Ye Y."/>
            <person name="Shaw J.R."/>
            <person name="Andrews J."/>
            <person name="Crease T.J."/>
            <person name="Tang H."/>
            <person name="Lucas S.M."/>
            <person name="Robertson H.M."/>
            <person name="Bork P."/>
            <person name="Koonin E.V."/>
            <person name="Zdobnov E.M."/>
            <person name="Grigoriev I.V."/>
            <person name="Lynch M."/>
            <person name="Boore J.L."/>
        </authorList>
    </citation>
    <scope>NUCLEOTIDE SEQUENCE [LARGE SCALE GENOMIC DNA]</scope>
</reference>
<feature type="region of interest" description="Disordered" evidence="5">
    <location>
        <begin position="153"/>
        <end position="189"/>
    </location>
</feature>
<dbReference type="GO" id="GO:0004190">
    <property type="term" value="F:aspartic-type endopeptidase activity"/>
    <property type="evidence" value="ECO:0007669"/>
    <property type="project" value="UniProtKB-KW"/>
</dbReference>
<keyword evidence="2" id="KW-0645">Protease</keyword>
<dbReference type="SUPFAM" id="SSF50630">
    <property type="entry name" value="Acid proteases"/>
    <property type="match status" value="1"/>
</dbReference>
<proteinExistence type="inferred from homology"/>
<evidence type="ECO:0000256" key="3">
    <source>
        <dbReference type="ARBA" id="ARBA00022750"/>
    </source>
</evidence>